<feature type="domain" description="UBC core" evidence="7">
    <location>
        <begin position="915"/>
        <end position="1087"/>
    </location>
</feature>
<evidence type="ECO:0000313" key="9">
    <source>
        <dbReference type="Proteomes" id="UP001054857"/>
    </source>
</evidence>
<organism evidence="8 9">
    <name type="scientific">Astrephomene gubernaculifera</name>
    <dbReference type="NCBI Taxonomy" id="47775"/>
    <lineage>
        <taxon>Eukaryota</taxon>
        <taxon>Viridiplantae</taxon>
        <taxon>Chlorophyta</taxon>
        <taxon>core chlorophytes</taxon>
        <taxon>Chlorophyceae</taxon>
        <taxon>CS clade</taxon>
        <taxon>Chlamydomonadales</taxon>
        <taxon>Astrephomenaceae</taxon>
        <taxon>Astrephomene</taxon>
    </lineage>
</organism>
<keyword evidence="3" id="KW-0808">Transferase</keyword>
<accession>A0AAD3DQP5</accession>
<feature type="compositionally biased region" description="Gly residues" evidence="6">
    <location>
        <begin position="318"/>
        <end position="330"/>
    </location>
</feature>
<dbReference type="AlphaFoldDB" id="A0AAD3DQP5"/>
<dbReference type="Pfam" id="PF10408">
    <property type="entry name" value="Ufd2P_core"/>
    <property type="match status" value="1"/>
</dbReference>
<evidence type="ECO:0000256" key="5">
    <source>
        <dbReference type="ARBA" id="ARBA00023242"/>
    </source>
</evidence>
<feature type="compositionally biased region" description="Acidic residues" evidence="6">
    <location>
        <begin position="307"/>
        <end position="317"/>
    </location>
</feature>
<dbReference type="Proteomes" id="UP001054857">
    <property type="component" value="Unassembled WGS sequence"/>
</dbReference>
<comment type="caution">
    <text evidence="8">The sequence shown here is derived from an EMBL/GenBank/DDBJ whole genome shotgun (WGS) entry which is preliminary data.</text>
</comment>
<evidence type="ECO:0000256" key="6">
    <source>
        <dbReference type="SAM" id="MobiDB-lite"/>
    </source>
</evidence>
<dbReference type="InterPro" id="IPR016135">
    <property type="entry name" value="UBQ-conjugating_enzyme/RWD"/>
</dbReference>
<comment type="pathway">
    <text evidence="2">Protein modification; protein ubiquitination.</text>
</comment>
<dbReference type="SUPFAM" id="SSF54495">
    <property type="entry name" value="UBC-like"/>
    <property type="match status" value="1"/>
</dbReference>
<evidence type="ECO:0000259" key="7">
    <source>
        <dbReference type="PROSITE" id="PS50127"/>
    </source>
</evidence>
<feature type="region of interest" description="Disordered" evidence="6">
    <location>
        <begin position="295"/>
        <end position="330"/>
    </location>
</feature>
<protein>
    <recommendedName>
        <fullName evidence="7">UBC core domain-containing protein</fullName>
    </recommendedName>
</protein>
<evidence type="ECO:0000256" key="1">
    <source>
        <dbReference type="ARBA" id="ARBA00004123"/>
    </source>
</evidence>
<dbReference type="Gene3D" id="3.10.110.10">
    <property type="entry name" value="Ubiquitin Conjugating Enzyme"/>
    <property type="match status" value="1"/>
</dbReference>
<evidence type="ECO:0000313" key="8">
    <source>
        <dbReference type="EMBL" id="GFR44877.1"/>
    </source>
</evidence>
<dbReference type="PROSITE" id="PS50127">
    <property type="entry name" value="UBC_2"/>
    <property type="match status" value="1"/>
</dbReference>
<feature type="non-terminal residue" evidence="8">
    <location>
        <position position="1"/>
    </location>
</feature>
<dbReference type="SMART" id="SM00212">
    <property type="entry name" value="UBCc"/>
    <property type="match status" value="1"/>
</dbReference>
<dbReference type="PANTHER" id="PTHR13931">
    <property type="entry name" value="UBIQUITINATION FACTOR E4"/>
    <property type="match status" value="1"/>
</dbReference>
<dbReference type="EMBL" id="BMAR01000008">
    <property type="protein sequence ID" value="GFR44877.1"/>
    <property type="molecule type" value="Genomic_DNA"/>
</dbReference>
<gene>
    <name evidence="8" type="ORF">Agub_g6220</name>
</gene>
<evidence type="ECO:0000256" key="2">
    <source>
        <dbReference type="ARBA" id="ARBA00004906"/>
    </source>
</evidence>
<feature type="region of interest" description="Disordered" evidence="6">
    <location>
        <begin position="815"/>
        <end position="854"/>
    </location>
</feature>
<dbReference type="GO" id="GO:0000209">
    <property type="term" value="P:protein polyubiquitination"/>
    <property type="evidence" value="ECO:0007669"/>
    <property type="project" value="TreeGrafter"/>
</dbReference>
<keyword evidence="9" id="KW-1185">Reference proteome</keyword>
<comment type="subcellular location">
    <subcellularLocation>
        <location evidence="1">Nucleus</location>
    </subcellularLocation>
</comment>
<evidence type="ECO:0000256" key="4">
    <source>
        <dbReference type="ARBA" id="ARBA00022786"/>
    </source>
</evidence>
<name>A0AAD3DQP5_9CHLO</name>
<dbReference type="GO" id="GO:0036503">
    <property type="term" value="P:ERAD pathway"/>
    <property type="evidence" value="ECO:0007669"/>
    <property type="project" value="InterPro"/>
</dbReference>
<dbReference type="GO" id="GO:0000151">
    <property type="term" value="C:ubiquitin ligase complex"/>
    <property type="evidence" value="ECO:0007669"/>
    <property type="project" value="InterPro"/>
</dbReference>
<dbReference type="GO" id="GO:0034450">
    <property type="term" value="F:ubiquitin-ubiquitin ligase activity"/>
    <property type="evidence" value="ECO:0007669"/>
    <property type="project" value="InterPro"/>
</dbReference>
<dbReference type="Pfam" id="PF00179">
    <property type="entry name" value="UQ_con"/>
    <property type="match status" value="1"/>
</dbReference>
<dbReference type="InterPro" id="IPR019474">
    <property type="entry name" value="Ub_conjug_fac_E4_core"/>
</dbReference>
<proteinExistence type="predicted"/>
<dbReference type="GO" id="GO:0006511">
    <property type="term" value="P:ubiquitin-dependent protein catabolic process"/>
    <property type="evidence" value="ECO:0007669"/>
    <property type="project" value="InterPro"/>
</dbReference>
<dbReference type="GO" id="GO:0005737">
    <property type="term" value="C:cytoplasm"/>
    <property type="evidence" value="ECO:0007669"/>
    <property type="project" value="TreeGrafter"/>
</dbReference>
<dbReference type="CDD" id="cd23810">
    <property type="entry name" value="UBCc_BIRC6"/>
    <property type="match status" value="1"/>
</dbReference>
<keyword evidence="4" id="KW-0833">Ubl conjugation pathway</keyword>
<dbReference type="PANTHER" id="PTHR13931:SF2">
    <property type="entry name" value="UBIQUITIN CONJUGATION FACTOR E4 B"/>
    <property type="match status" value="1"/>
</dbReference>
<reference evidence="8 9" key="1">
    <citation type="journal article" date="2021" name="Sci. Rep.">
        <title>Genome sequencing of the multicellular alga Astrephomene provides insights into convergent evolution of germ-soma differentiation.</title>
        <authorList>
            <person name="Yamashita S."/>
            <person name="Yamamoto K."/>
            <person name="Matsuzaki R."/>
            <person name="Suzuki S."/>
            <person name="Yamaguchi H."/>
            <person name="Hirooka S."/>
            <person name="Minakuchi Y."/>
            <person name="Miyagishima S."/>
            <person name="Kawachi M."/>
            <person name="Toyoda A."/>
            <person name="Nozaki H."/>
        </authorList>
    </citation>
    <scope>NUCLEOTIDE SEQUENCE [LARGE SCALE GENOMIC DNA]</scope>
    <source>
        <strain evidence="8 9">NIES-4017</strain>
    </source>
</reference>
<keyword evidence="5" id="KW-0539">Nucleus</keyword>
<feature type="non-terminal residue" evidence="8">
    <location>
        <position position="1134"/>
    </location>
</feature>
<dbReference type="InterPro" id="IPR045132">
    <property type="entry name" value="UBE4"/>
</dbReference>
<dbReference type="GO" id="GO:0005634">
    <property type="term" value="C:nucleus"/>
    <property type="evidence" value="ECO:0007669"/>
    <property type="project" value="UniProtKB-SubCell"/>
</dbReference>
<sequence>LLADVEAVARCRPATQAARALEQSCVLGPLLGASPMPSGQDALYHLKTVSPARTAFLEIRNYPRYVDGASARTVLQGMMARVQDGAGHLMARLSRTKDGGLSREALLSWVAAVGRANTVRGAFGETSDMRLQQDLADFVAGGSDGFLLNVTGGCLRLAEPFTSGWLAIYRSGADPFAAAAAAAAGGAALPRFADLFEKHLRPEYYRTQRHRLGDLSGVFNVTGSRGSGGFTADDDPPAAGPPMLLQSDAVGGEGAPSFMADVFFLTQLLLHVGPMQSVFRRRAMTKRFQDRYRRAAAAAGGSGGDGGGEDGDEEGDMGEGGPPSAAGGGLRNPYDAPVMLEWRLYEDCCDAHLWEPVFADNMTAFAVMELDWVAWLARGGAGAPAAPLLRLVPEFALGDAVDWLVAVLYAGRADLVAAKPIGVILRAVVTLLNAKDVVRSAVLQDKLVGLLLAMLASQLSNVQARQARGLALAPDRMSTGERALVGAVLGAPVTQRHLIPALLRAHVNAELVVGLDVDKDSYDKYNMRNKIDIILDELIKDAVLKRCLVELAAANEPQQPQPSTANGGAAGSNSAAAAAATAAATATAAAASSSGSSSSSDIEPGLFSDYASGIVNTVMHFFKDGLDRLADIYSIERSKADSAAWAAQPAEERQRKEDFYRGQQRAAGGFLRMGASNLRWLITLTADPSIASAFLHEPLRGKTAFLLVSSLELLLGDACKKLQVARPEQYGFDLPALVGAVLSLLLQLGRYDRFVAALMAEPDYSEEIMSRALAHLEATHQAQMEAQLRALLARAADIRAKRAAAVAAGGAAAAAGGVPVSPSAQPPLKRRKSAEGADAMEVDGGSGAGPSAEGPLLACEAVQLPEETLKPDEVPAAYREQLGPLSVSEYDSTVPGGYFKEMSRLADQDSGSSRKKARQLARELADMQPGGKLALPCAADAAIFLRQDAARMDKMRAVITGPQGTPYEGGLFVFDIFCPAGYPSDPPVMMVYNTGGGKARYNPNLYADGKVCLSLLGTYNSGHASEKWNPSLSTIYQVLMSVQSQILVDDPMTNEPLSETLAGTAEGAAKTAEYNARLQLLVMRHAMVDPLLHPPPGTADIVTAHFRLLRGRLAERVRAWVRAAPSEELRAKLD</sequence>
<evidence type="ECO:0000256" key="3">
    <source>
        <dbReference type="ARBA" id="ARBA00022679"/>
    </source>
</evidence>
<dbReference type="InterPro" id="IPR000608">
    <property type="entry name" value="UBC"/>
</dbReference>